<keyword evidence="2" id="KW-1185">Reference proteome</keyword>
<dbReference type="Gene3D" id="2.40.10.10">
    <property type="entry name" value="Trypsin-like serine proteases"/>
    <property type="match status" value="3"/>
</dbReference>
<dbReference type="GO" id="GO:0004252">
    <property type="term" value="F:serine-type endopeptidase activity"/>
    <property type="evidence" value="ECO:0007669"/>
    <property type="project" value="InterPro"/>
</dbReference>
<dbReference type="InterPro" id="IPR043504">
    <property type="entry name" value="Peptidase_S1_PA_chymotrypsin"/>
</dbReference>
<evidence type="ECO:0000256" key="1">
    <source>
        <dbReference type="SAM" id="MobiDB-lite"/>
    </source>
</evidence>
<dbReference type="OrthoDB" id="17845at2759"/>
<organism evidence="2 3">
    <name type="scientific">Elaeis guineensis var. tenera</name>
    <name type="common">Oil palm</name>
    <dbReference type="NCBI Taxonomy" id="51953"/>
    <lineage>
        <taxon>Eukaryota</taxon>
        <taxon>Viridiplantae</taxon>
        <taxon>Streptophyta</taxon>
        <taxon>Embryophyta</taxon>
        <taxon>Tracheophyta</taxon>
        <taxon>Spermatophyta</taxon>
        <taxon>Magnoliopsida</taxon>
        <taxon>Liliopsida</taxon>
        <taxon>Arecaceae</taxon>
        <taxon>Arecoideae</taxon>
        <taxon>Cocoseae</taxon>
        <taxon>Elaeidinae</taxon>
        <taxon>Elaeis</taxon>
    </lineage>
</organism>
<dbReference type="InParanoid" id="A0A6I9RMF7"/>
<reference evidence="3" key="1">
    <citation type="submission" date="2025-08" db="UniProtKB">
        <authorList>
            <consortium name="RefSeq"/>
        </authorList>
    </citation>
    <scope>IDENTIFICATION</scope>
</reference>
<evidence type="ECO:0000313" key="3">
    <source>
        <dbReference type="RefSeq" id="XP_010929289.1"/>
    </source>
</evidence>
<accession>A0A6I9RMF7</accession>
<dbReference type="FunCoup" id="A0A6I9RMF7">
    <property type="interactions" value="609"/>
</dbReference>
<protein>
    <submittedName>
        <fullName evidence="3">Glyoxysomal processing protease, glyoxysomal isoform X1</fullName>
    </submittedName>
</protein>
<sequence>MEVPEIAQFARNFSVMVRIQGPDPKRLKIQRHAFHLHQSGKTTLSASGLLLPMGSLNDTPPVFDHICSIHGYSGALVVTVASVVEPFLAAQYRNNPSQEFFPQLIPGACIDVLVEEGEKTGTNGLGEHVTTPSWLPSHVLALVDVSASSTALVSLIGAHNGPSEHSSWELGWSLATLKNEKLDAFQKQVGNDIRSLVQIHGNQSSDESSNLLKMAKSATRIAILRVPALDLEKLIHINISPPQERGNLLLVMGSPFGVLSPLHFFNSISYGAVANCCPSHSHRSSLLMADVHCLPGMEGGPVFDKHACLTGILTTPLRQKDGRAEIQLVITWDAIATAWVNQVRKEPKRAQKEQSDRQIDSSPFKKALSSIVLVTVGSGAWASGIVLNKHGLILTNAHIVEPWRFGRTSLLGLTDNNTISSVQHGMPLSWREGNVGEQESQIFFPSRLGGSSSLGVSGHGASLLNFSHNRYGNISVRLDHMDCPIWCSARVVYVSKGPLDIALLQLESVPNQLHEINPEFRCPPSGLSVHVIGHGLLGPQSDVCPSVSSGVIANVIKIPGSLHLHGSSKMEAETKNIPVMLQTTAAVHPGASGGAVVNSDGHMIGLVTSNARHGGGNIIPRLNFSIPCAALEPIFKFSEKQDLLLLQVLDKPNEVLSSIWALVPVQSPKSDSPLEKSNREGKGSRFSKFLAEKHAEFAPRRDVEALNKGKLHSKI</sequence>
<dbReference type="GO" id="GO:0016485">
    <property type="term" value="P:protein processing"/>
    <property type="evidence" value="ECO:0007669"/>
    <property type="project" value="InterPro"/>
</dbReference>
<dbReference type="PANTHER" id="PTHR21004">
    <property type="entry name" value="SERINE PROTEASE-RELATED"/>
    <property type="match status" value="1"/>
</dbReference>
<dbReference type="RefSeq" id="XP_010929289.1">
    <property type="nucleotide sequence ID" value="XM_010930987.2"/>
</dbReference>
<dbReference type="InterPro" id="IPR039245">
    <property type="entry name" value="TYSND1/DEG15"/>
</dbReference>
<proteinExistence type="predicted"/>
<dbReference type="SUPFAM" id="SSF50494">
    <property type="entry name" value="Trypsin-like serine proteases"/>
    <property type="match status" value="2"/>
</dbReference>
<dbReference type="Proteomes" id="UP000504607">
    <property type="component" value="Chromosome 1"/>
</dbReference>
<name>A0A6I9RMF7_ELAGV</name>
<dbReference type="FunFam" id="2.40.10.10:FF:000074">
    <property type="entry name" value="glyoxysomal processing protease, glyoxysomal-like"/>
    <property type="match status" value="1"/>
</dbReference>
<evidence type="ECO:0000313" key="2">
    <source>
        <dbReference type="Proteomes" id="UP000504607"/>
    </source>
</evidence>
<dbReference type="Pfam" id="PF13365">
    <property type="entry name" value="Trypsin_2"/>
    <property type="match status" value="2"/>
</dbReference>
<dbReference type="AlphaFoldDB" id="A0A6I9RMF7"/>
<dbReference type="FunFam" id="2.40.10.10:FF:000096">
    <property type="entry name" value="Glyoxysomal processing protease glyoxysomal"/>
    <property type="match status" value="1"/>
</dbReference>
<feature type="compositionally biased region" description="Basic and acidic residues" evidence="1">
    <location>
        <begin position="672"/>
        <end position="683"/>
    </location>
</feature>
<dbReference type="PANTHER" id="PTHR21004:SF0">
    <property type="entry name" value="PEROXISOMAL LEADER PEPTIDE-PROCESSING PROTEASE"/>
    <property type="match status" value="1"/>
</dbReference>
<feature type="region of interest" description="Disordered" evidence="1">
    <location>
        <begin position="667"/>
        <end position="686"/>
    </location>
</feature>
<keyword evidence="3" id="KW-0645">Protease</keyword>
<dbReference type="InterPro" id="IPR009003">
    <property type="entry name" value="Peptidase_S1_PA"/>
</dbReference>
<gene>
    <name evidence="3" type="primary">LOC105050814</name>
</gene>
<dbReference type="GO" id="GO:0005777">
    <property type="term" value="C:peroxisome"/>
    <property type="evidence" value="ECO:0007669"/>
    <property type="project" value="InterPro"/>
</dbReference>
<keyword evidence="3" id="KW-0378">Hydrolase</keyword>